<dbReference type="RefSeq" id="WP_114641665.1">
    <property type="nucleotide sequence ID" value="NZ_JAACIO010000005.1"/>
</dbReference>
<evidence type="ECO:0000313" key="1">
    <source>
        <dbReference type="EMBL" id="REI42287.1"/>
    </source>
</evidence>
<dbReference type="Gene3D" id="3.40.50.410">
    <property type="entry name" value="von Willebrand factor, type A domain"/>
    <property type="match status" value="1"/>
</dbReference>
<gene>
    <name evidence="1" type="ORF">DYH56_04505</name>
</gene>
<dbReference type="EMBL" id="QUAJ01000005">
    <property type="protein sequence ID" value="REI42287.1"/>
    <property type="molecule type" value="Genomic_DNA"/>
</dbReference>
<reference evidence="1 2" key="1">
    <citation type="submission" date="2018-08" db="EMBL/GenBank/DDBJ databases">
        <title>Draft genome sequence of Psychrilyobacter sp. strain SD5 isolated from Black Sea water.</title>
        <authorList>
            <person name="Yadav S."/>
            <person name="Villanueva L."/>
            <person name="Damste J.S.S."/>
        </authorList>
    </citation>
    <scope>NUCLEOTIDE SEQUENCE [LARGE SCALE GENOMIC DNA]</scope>
    <source>
        <strain evidence="1 2">SD5</strain>
    </source>
</reference>
<dbReference type="SUPFAM" id="SSF53300">
    <property type="entry name" value="vWA-like"/>
    <property type="match status" value="1"/>
</dbReference>
<name>A0ABX9KJ52_9FUSO</name>
<evidence type="ECO:0000313" key="2">
    <source>
        <dbReference type="Proteomes" id="UP000263486"/>
    </source>
</evidence>
<accession>A0ABX9KJ52</accession>
<proteinExistence type="predicted"/>
<dbReference type="CDD" id="cd00198">
    <property type="entry name" value="vWFA"/>
    <property type="match status" value="1"/>
</dbReference>
<organism evidence="1 2">
    <name type="scientific">Psychrilyobacter piezotolerans</name>
    <dbReference type="NCBI Taxonomy" id="2293438"/>
    <lineage>
        <taxon>Bacteria</taxon>
        <taxon>Fusobacteriati</taxon>
        <taxon>Fusobacteriota</taxon>
        <taxon>Fusobacteriia</taxon>
        <taxon>Fusobacteriales</taxon>
        <taxon>Fusobacteriaceae</taxon>
        <taxon>Psychrilyobacter</taxon>
    </lineage>
</organism>
<sequence>MKKDYHEVICIIDRSGSMDEIKSDAIGGFNYFVKSQKEFEGETALSLILFNDNYNVVYDGKDIKEVPVLDEKNYIPNGRTAMLDAIGTTIDRVGERLYKTPEAERPEKVIVATLTDGLENASKEYSYQQIAVKVKLQQEMYNWEFIFLAANQDAVVAAEKIAIKQEDAVNFEASSKGTHEAFNLMGKMVSHKRRKNKRRKK</sequence>
<dbReference type="Proteomes" id="UP000263486">
    <property type="component" value="Unassembled WGS sequence"/>
</dbReference>
<protein>
    <submittedName>
        <fullName evidence="1">VWA domain-containing protein</fullName>
    </submittedName>
</protein>
<comment type="caution">
    <text evidence="1">The sequence shown here is derived from an EMBL/GenBank/DDBJ whole genome shotgun (WGS) entry which is preliminary data.</text>
</comment>
<dbReference type="InterPro" id="IPR036465">
    <property type="entry name" value="vWFA_dom_sf"/>
</dbReference>
<keyword evidence="2" id="KW-1185">Reference proteome</keyword>